<dbReference type="CDD" id="cd06257">
    <property type="entry name" value="DnaJ"/>
    <property type="match status" value="1"/>
</dbReference>
<organism evidence="4 5">
    <name type="scientific">Methylocystis parvus</name>
    <dbReference type="NCBI Taxonomy" id="134"/>
    <lineage>
        <taxon>Bacteria</taxon>
        <taxon>Pseudomonadati</taxon>
        <taxon>Pseudomonadota</taxon>
        <taxon>Alphaproteobacteria</taxon>
        <taxon>Hyphomicrobiales</taxon>
        <taxon>Methylocystaceae</taxon>
        <taxon>Methylocystis</taxon>
    </lineage>
</organism>
<feature type="region of interest" description="Disordered" evidence="1">
    <location>
        <begin position="185"/>
        <end position="275"/>
    </location>
</feature>
<evidence type="ECO:0000256" key="2">
    <source>
        <dbReference type="SAM" id="Phobius"/>
    </source>
</evidence>
<feature type="transmembrane region" description="Helical" evidence="2">
    <location>
        <begin position="139"/>
        <end position="162"/>
    </location>
</feature>
<dbReference type="InterPro" id="IPR001623">
    <property type="entry name" value="DnaJ_domain"/>
</dbReference>
<feature type="transmembrane region" description="Helical" evidence="2">
    <location>
        <begin position="100"/>
        <end position="119"/>
    </location>
</feature>
<protein>
    <recommendedName>
        <fullName evidence="3">J domain-containing protein</fullName>
    </recommendedName>
</protein>
<dbReference type="RefSeq" id="WP_154420107.1">
    <property type="nucleotide sequence ID" value="NZ_CP044331.1"/>
</dbReference>
<sequence>MLLPAMAAGLISAGLTLGVFLALHVTVPADLEQLSATDAAMRHYAEAGYFPLQAAAEADGRHALSAGAAFQTFGGLFIMFMSAAYGGWRGVTNPRARGWTNAFWMTSVTAICLLLWAFHGLTLQKLDYLIGADGLGARALPAVVLLKRGLYAAGLASFLCLFAHDMGYRLREALVDFGVIGEDEERTSREKPRPFKSKGWSRRITDDLDPPGAEEGGFGHRGAAPPWGAPSSEEARARATLGVGSNASRREIERAYRSQMKRAHPDHGGSVERAAALNAARDMLLGK</sequence>
<evidence type="ECO:0000313" key="5">
    <source>
        <dbReference type="Proteomes" id="UP000422569"/>
    </source>
</evidence>
<feature type="domain" description="J" evidence="3">
    <location>
        <begin position="236"/>
        <end position="287"/>
    </location>
</feature>
<dbReference type="Proteomes" id="UP000422569">
    <property type="component" value="Chromosome"/>
</dbReference>
<keyword evidence="2" id="KW-0472">Membrane</keyword>
<evidence type="ECO:0000256" key="1">
    <source>
        <dbReference type="SAM" id="MobiDB-lite"/>
    </source>
</evidence>
<reference evidence="4 5" key="1">
    <citation type="submission" date="2019-09" db="EMBL/GenBank/DDBJ databases">
        <title>Isolation and complete genome sequencing of Methylocystis species.</title>
        <authorList>
            <person name="Rumah B.L."/>
            <person name="Stead C.E."/>
            <person name="Stevens B.C."/>
            <person name="Minton N.P."/>
            <person name="Grosse-Honebrink A."/>
            <person name="Zhang Y."/>
        </authorList>
    </citation>
    <scope>NUCLEOTIDE SEQUENCE [LARGE SCALE GENOMIC DNA]</scope>
    <source>
        <strain evidence="4 5">BRCS2</strain>
    </source>
</reference>
<evidence type="ECO:0000313" key="4">
    <source>
        <dbReference type="EMBL" id="QGM99248.1"/>
    </source>
</evidence>
<feature type="transmembrane region" description="Helical" evidence="2">
    <location>
        <begin position="68"/>
        <end position="88"/>
    </location>
</feature>
<dbReference type="KEGG" id="mpar:F7D14_18330"/>
<dbReference type="PROSITE" id="PS50076">
    <property type="entry name" value="DNAJ_2"/>
    <property type="match status" value="1"/>
</dbReference>
<keyword evidence="5" id="KW-1185">Reference proteome</keyword>
<dbReference type="Gene3D" id="1.10.287.110">
    <property type="entry name" value="DnaJ domain"/>
    <property type="match status" value="1"/>
</dbReference>
<name>A0A6B8M9H0_9HYPH</name>
<dbReference type="AlphaFoldDB" id="A0A6B8M9H0"/>
<dbReference type="InterPro" id="IPR036869">
    <property type="entry name" value="J_dom_sf"/>
</dbReference>
<accession>A0A6B8M9H0</accession>
<gene>
    <name evidence="4" type="ORF">F7D14_18330</name>
</gene>
<keyword evidence="2" id="KW-1133">Transmembrane helix</keyword>
<dbReference type="EMBL" id="CP044331">
    <property type="protein sequence ID" value="QGM99248.1"/>
    <property type="molecule type" value="Genomic_DNA"/>
</dbReference>
<evidence type="ECO:0000259" key="3">
    <source>
        <dbReference type="PROSITE" id="PS50076"/>
    </source>
</evidence>
<keyword evidence="2" id="KW-0812">Transmembrane</keyword>
<proteinExistence type="predicted"/>
<dbReference type="SUPFAM" id="SSF46565">
    <property type="entry name" value="Chaperone J-domain"/>
    <property type="match status" value="1"/>
</dbReference>